<dbReference type="SMART" id="SM00283">
    <property type="entry name" value="MA"/>
    <property type="match status" value="1"/>
</dbReference>
<dbReference type="EMBL" id="CP025704">
    <property type="protein sequence ID" value="AUN98458.1"/>
    <property type="molecule type" value="Genomic_DNA"/>
</dbReference>
<dbReference type="InterPro" id="IPR024478">
    <property type="entry name" value="HlyB_4HB_MCP"/>
</dbReference>
<accession>A0A2K9NSI1</accession>
<proteinExistence type="inferred from homology"/>
<reference evidence="3 4" key="1">
    <citation type="submission" date="2018-01" db="EMBL/GenBank/DDBJ databases">
        <title>Complete genome sequence of Bacteriovorax stolpii DSM12778.</title>
        <authorList>
            <person name="Tang B."/>
            <person name="Chang J."/>
        </authorList>
    </citation>
    <scope>NUCLEOTIDE SEQUENCE [LARGE SCALE GENOMIC DNA]</scope>
    <source>
        <strain evidence="3 4">DSM 12778</strain>
    </source>
</reference>
<dbReference type="Pfam" id="PF12729">
    <property type="entry name" value="4HB_MCP_1"/>
    <property type="match status" value="1"/>
</dbReference>
<dbReference type="Gene3D" id="1.10.287.950">
    <property type="entry name" value="Methyl-accepting chemotaxis protein"/>
    <property type="match status" value="1"/>
</dbReference>
<sequence>MKNWGLSAKVYLAMGFLVFGIGAVAFNGFYQMNKINNVLQDISIVQMNKANKTQALLEKFYLQQSIEKNYIVNVEEGAFKTAKESIEKRDEEIKALIKEGKNVLKGEELQSLLSFEKIYQEWFILDQKVEGLAHDKKIKEAANLIEEHGRTLRKEAEAILEGLSSQVKKDIDQEALMAQTDYDEAKIFFVVSSLLTIALGLGIATLILRALSKSMNTIIENLSENFLQVTSASQQIAASSEELSTAATEQSASLEETAASIQEMSTMVQKNSDYAKRASQMALDSRGSASKGKEVVDSMIMAINGINDSNTDIMKQINHSNAEISKIVEVIGEIAKKTQIINDIVFQTKLLSFNASVEAARAGEHGKGFAVVAEEVGKLAQVSGNASLEISKMLEESIHQVETIVKNTATQVEGLIGKGKEKIESGTMVAKECGDVLEEIVHKVSEVTSMTNEIAVACEEQSSGVLEITKAMNVLGQVTQTNAATSAQAAAAAESLSYQANSLKSVVDTLVVTVKGAQEEEAQREVVKDNVRTIKKPEVKASVGYMKKVSGESYSLPGNNDPRFEEV</sequence>
<dbReference type="PANTHER" id="PTHR43531:SF11">
    <property type="entry name" value="METHYL-ACCEPTING CHEMOTAXIS PROTEIN 3"/>
    <property type="match status" value="1"/>
</dbReference>
<dbReference type="SUPFAM" id="SSF58104">
    <property type="entry name" value="Methyl-accepting chemotaxis protein (MCP) signaling domain"/>
    <property type="match status" value="1"/>
</dbReference>
<dbReference type="Pfam" id="PF00015">
    <property type="entry name" value="MCPsignal"/>
    <property type="match status" value="1"/>
</dbReference>
<dbReference type="PROSITE" id="PS50111">
    <property type="entry name" value="CHEMOTAXIS_TRANSDUC_2"/>
    <property type="match status" value="1"/>
</dbReference>
<dbReference type="GO" id="GO:0006935">
    <property type="term" value="P:chemotaxis"/>
    <property type="evidence" value="ECO:0007669"/>
    <property type="project" value="UniProtKB-KW"/>
</dbReference>
<dbReference type="KEGG" id="bsto:C0V70_10145"/>
<protein>
    <submittedName>
        <fullName evidence="3">Uncharacterized protein</fullName>
    </submittedName>
</protein>
<dbReference type="PANTHER" id="PTHR43531">
    <property type="entry name" value="PROTEIN ICFG"/>
    <property type="match status" value="1"/>
</dbReference>
<keyword evidence="1" id="KW-0145">Chemotaxis</keyword>
<dbReference type="InterPro" id="IPR051310">
    <property type="entry name" value="MCP_chemotaxis"/>
</dbReference>
<gene>
    <name evidence="3" type="ORF">C0V70_10145</name>
</gene>
<dbReference type="RefSeq" id="WP_102243749.1">
    <property type="nucleotide sequence ID" value="NZ_CP025704.1"/>
</dbReference>
<name>A0A2K9NSI1_BACTC</name>
<dbReference type="AlphaFoldDB" id="A0A2K9NSI1"/>
<dbReference type="GO" id="GO:0007165">
    <property type="term" value="P:signal transduction"/>
    <property type="evidence" value="ECO:0007669"/>
    <property type="project" value="InterPro"/>
</dbReference>
<dbReference type="GO" id="GO:0005886">
    <property type="term" value="C:plasma membrane"/>
    <property type="evidence" value="ECO:0007669"/>
    <property type="project" value="TreeGrafter"/>
</dbReference>
<organism evidence="3 4">
    <name type="scientific">Bacteriovorax stolpii</name>
    <name type="common">Bdellovibrio stolpii</name>
    <dbReference type="NCBI Taxonomy" id="960"/>
    <lineage>
        <taxon>Bacteria</taxon>
        <taxon>Pseudomonadati</taxon>
        <taxon>Bdellovibrionota</taxon>
        <taxon>Bacteriovoracia</taxon>
        <taxon>Bacteriovoracales</taxon>
        <taxon>Bacteriovoracaceae</taxon>
        <taxon>Bacteriovorax</taxon>
    </lineage>
</organism>
<keyword evidence="4" id="KW-1185">Reference proteome</keyword>
<evidence type="ECO:0000256" key="2">
    <source>
        <dbReference type="ARBA" id="ARBA00029447"/>
    </source>
</evidence>
<evidence type="ECO:0000256" key="1">
    <source>
        <dbReference type="ARBA" id="ARBA00022500"/>
    </source>
</evidence>
<dbReference type="Proteomes" id="UP000235584">
    <property type="component" value="Chromosome"/>
</dbReference>
<dbReference type="InterPro" id="IPR004089">
    <property type="entry name" value="MCPsignal_dom"/>
</dbReference>
<evidence type="ECO:0000313" key="3">
    <source>
        <dbReference type="EMBL" id="AUN98458.1"/>
    </source>
</evidence>
<evidence type="ECO:0000313" key="4">
    <source>
        <dbReference type="Proteomes" id="UP000235584"/>
    </source>
</evidence>
<dbReference type="GO" id="GO:0004888">
    <property type="term" value="F:transmembrane signaling receptor activity"/>
    <property type="evidence" value="ECO:0007669"/>
    <property type="project" value="TreeGrafter"/>
</dbReference>
<comment type="similarity">
    <text evidence="2">Belongs to the methyl-accepting chemotaxis (MCP) protein family.</text>
</comment>